<gene>
    <name evidence="2" type="ORF">g.130817</name>
</gene>
<feature type="region of interest" description="Disordered" evidence="1">
    <location>
        <begin position="52"/>
        <end position="73"/>
    </location>
</feature>
<organism evidence="2">
    <name type="scientific">Schizaphis graminum</name>
    <name type="common">Green bug aphid</name>
    <dbReference type="NCBI Taxonomy" id="13262"/>
    <lineage>
        <taxon>Eukaryota</taxon>
        <taxon>Metazoa</taxon>
        <taxon>Ecdysozoa</taxon>
        <taxon>Arthropoda</taxon>
        <taxon>Hexapoda</taxon>
        <taxon>Insecta</taxon>
        <taxon>Pterygota</taxon>
        <taxon>Neoptera</taxon>
        <taxon>Paraneoptera</taxon>
        <taxon>Hemiptera</taxon>
        <taxon>Sternorrhyncha</taxon>
        <taxon>Aphidomorpha</taxon>
        <taxon>Aphidoidea</taxon>
        <taxon>Aphididae</taxon>
        <taxon>Aphidini</taxon>
        <taxon>Schizaphis</taxon>
    </lineage>
</organism>
<proteinExistence type="predicted"/>
<reference evidence="2" key="1">
    <citation type="submission" date="2018-04" db="EMBL/GenBank/DDBJ databases">
        <title>Transcriptome of Schizaphis graminum biotype I.</title>
        <authorList>
            <person name="Scully E.D."/>
            <person name="Geib S.M."/>
            <person name="Palmer N.A."/>
            <person name="Koch K."/>
            <person name="Bradshaw J."/>
            <person name="Heng-Moss T."/>
            <person name="Sarath G."/>
        </authorList>
    </citation>
    <scope>NUCLEOTIDE SEQUENCE</scope>
</reference>
<sequence>MIIRQRKFFPRVYHTALGVGDWPADEDHIAAAAVAASMHLVLIASSAWGRSRGSAAGRRVGAEDGEHKQNDRRTAAACSCGRSLMRRVCVRACVSVSHAVDGASERRRLMGR</sequence>
<protein>
    <submittedName>
        <fullName evidence="2">Uncharacterized protein</fullName>
    </submittedName>
</protein>
<name>A0A2S2PQR0_SCHGA</name>
<feature type="compositionally biased region" description="Basic and acidic residues" evidence="1">
    <location>
        <begin position="60"/>
        <end position="73"/>
    </location>
</feature>
<evidence type="ECO:0000313" key="2">
    <source>
        <dbReference type="EMBL" id="MBY31745.1"/>
    </source>
</evidence>
<dbReference type="AlphaFoldDB" id="A0A2S2PQR0"/>
<accession>A0A2S2PQR0</accession>
<evidence type="ECO:0000256" key="1">
    <source>
        <dbReference type="SAM" id="MobiDB-lite"/>
    </source>
</evidence>
<dbReference type="EMBL" id="GGMR01019126">
    <property type="protein sequence ID" value="MBY31745.1"/>
    <property type="molecule type" value="Transcribed_RNA"/>
</dbReference>